<dbReference type="RefSeq" id="WP_123229025.1">
    <property type="nucleotide sequence ID" value="NZ_RJSE01000008.1"/>
</dbReference>
<proteinExistence type="inferred from homology"/>
<evidence type="ECO:0000256" key="4">
    <source>
        <dbReference type="ARBA" id="ARBA00022833"/>
    </source>
</evidence>
<dbReference type="Pfam" id="PF02633">
    <property type="entry name" value="Creatininase"/>
    <property type="match status" value="1"/>
</dbReference>
<evidence type="ECO:0000256" key="2">
    <source>
        <dbReference type="ARBA" id="ARBA00022723"/>
    </source>
</evidence>
<dbReference type="AlphaFoldDB" id="A0A3N0CCX5"/>
<evidence type="ECO:0000313" key="7">
    <source>
        <dbReference type="Proteomes" id="UP000267128"/>
    </source>
</evidence>
<dbReference type="GO" id="GO:0016811">
    <property type="term" value="F:hydrolase activity, acting on carbon-nitrogen (but not peptide) bonds, in linear amides"/>
    <property type="evidence" value="ECO:0007669"/>
    <property type="project" value="TreeGrafter"/>
</dbReference>
<protein>
    <submittedName>
        <fullName evidence="6">Mycofactocin biosynthesis peptidyl-dipeptidase MftE</fullName>
    </submittedName>
</protein>
<dbReference type="SUPFAM" id="SSF102215">
    <property type="entry name" value="Creatininase"/>
    <property type="match status" value="1"/>
</dbReference>
<dbReference type="Proteomes" id="UP000267128">
    <property type="component" value="Unassembled WGS sequence"/>
</dbReference>
<dbReference type="Gene3D" id="3.40.50.10310">
    <property type="entry name" value="Creatininase"/>
    <property type="match status" value="1"/>
</dbReference>
<evidence type="ECO:0000256" key="3">
    <source>
        <dbReference type="ARBA" id="ARBA00022801"/>
    </source>
</evidence>
<dbReference type="InterPro" id="IPR003785">
    <property type="entry name" value="Creatininase/forma_Hydrolase"/>
</dbReference>
<dbReference type="EMBL" id="RJSE01000008">
    <property type="protein sequence ID" value="RNL61314.1"/>
    <property type="molecule type" value="Genomic_DNA"/>
</dbReference>
<keyword evidence="4" id="KW-0862">Zinc</keyword>
<dbReference type="PANTHER" id="PTHR35005:SF1">
    <property type="entry name" value="2-AMINO-5-FORMYLAMINO-6-RIBOSYLAMINOPYRIMIDIN-4(3H)-ONE 5'-MONOPHOSPHATE DEFORMYLASE"/>
    <property type="match status" value="1"/>
</dbReference>
<comment type="caution">
    <text evidence="6">The sequence shown here is derived from an EMBL/GenBank/DDBJ whole genome shotgun (WGS) entry which is preliminary data.</text>
</comment>
<comment type="cofactor">
    <cofactor evidence="1">
        <name>Zn(2+)</name>
        <dbReference type="ChEBI" id="CHEBI:29105"/>
    </cofactor>
</comment>
<gene>
    <name evidence="6" type="primary">mftE</name>
    <name evidence="6" type="ORF">EFK50_18320</name>
</gene>
<dbReference type="GO" id="GO:0009231">
    <property type="term" value="P:riboflavin biosynthetic process"/>
    <property type="evidence" value="ECO:0007669"/>
    <property type="project" value="TreeGrafter"/>
</dbReference>
<evidence type="ECO:0000313" key="6">
    <source>
        <dbReference type="EMBL" id="RNL61314.1"/>
    </source>
</evidence>
<name>A0A3N0CCX5_9ACTN</name>
<dbReference type="NCBIfam" id="TIGR03964">
    <property type="entry name" value="mycofact_creat"/>
    <property type="match status" value="1"/>
</dbReference>
<dbReference type="InterPro" id="IPR024087">
    <property type="entry name" value="Creatininase-like_sf"/>
</dbReference>
<dbReference type="OrthoDB" id="9801445at2"/>
<comment type="similarity">
    <text evidence="5">Belongs to the creatininase superfamily.</text>
</comment>
<evidence type="ECO:0000256" key="5">
    <source>
        <dbReference type="ARBA" id="ARBA00024029"/>
    </source>
</evidence>
<dbReference type="GO" id="GO:0046872">
    <property type="term" value="F:metal ion binding"/>
    <property type="evidence" value="ECO:0007669"/>
    <property type="project" value="UniProtKB-KW"/>
</dbReference>
<keyword evidence="2" id="KW-0479">Metal-binding</keyword>
<sequence>MTNLLAESNWPSIRTRPVVLVPLGSTEQHGPHLPFSTDTVIAEAVAKALAAEIEAAGDGPVVLAPAIPYGASGEHQSFPGTSSIGHEALELILVELVRSMGSWSRRVVVVNGHGGNVPTLRTVTERLVDEGHDVGWVSCGTVNGDAHAGHTETSVMLHLAPWSVSRASIAAGNVRPLAELLPDLVAGGVAAVSPTGVLGDPTAASAEQGAVILAEMVARAHDQLLRGASA</sequence>
<accession>A0A3N0CCX5</accession>
<keyword evidence="7" id="KW-1185">Reference proteome</keyword>
<keyword evidence="3" id="KW-0378">Hydrolase</keyword>
<dbReference type="InterPro" id="IPR023871">
    <property type="entry name" value="MftE"/>
</dbReference>
<evidence type="ECO:0000256" key="1">
    <source>
        <dbReference type="ARBA" id="ARBA00001947"/>
    </source>
</evidence>
<reference evidence="6 7" key="1">
    <citation type="submission" date="2018-11" db="EMBL/GenBank/DDBJ databases">
        <authorList>
            <person name="Li F."/>
        </authorList>
    </citation>
    <scope>NUCLEOTIDE SEQUENCE [LARGE SCALE GENOMIC DNA]</scope>
    <source>
        <strain evidence="6 7">Gsoil 097</strain>
    </source>
</reference>
<organism evidence="6 7">
    <name type="scientific">Nocardioides marmoriginsengisoli</name>
    <dbReference type="NCBI Taxonomy" id="661483"/>
    <lineage>
        <taxon>Bacteria</taxon>
        <taxon>Bacillati</taxon>
        <taxon>Actinomycetota</taxon>
        <taxon>Actinomycetes</taxon>
        <taxon>Propionibacteriales</taxon>
        <taxon>Nocardioidaceae</taxon>
        <taxon>Nocardioides</taxon>
    </lineage>
</organism>
<dbReference type="PANTHER" id="PTHR35005">
    <property type="entry name" value="3-DEHYDRO-SCYLLO-INOSOSE HYDROLASE"/>
    <property type="match status" value="1"/>
</dbReference>